<dbReference type="AlphaFoldDB" id="A0A1H6IKM9"/>
<dbReference type="Pfam" id="PF09490">
    <property type="entry name" value="CbtA"/>
    <property type="match status" value="1"/>
</dbReference>
<keyword evidence="1" id="KW-0812">Transmembrane</keyword>
<accession>A0A1H6IKM9</accession>
<reference evidence="3" key="1">
    <citation type="submission" date="2016-10" db="EMBL/GenBank/DDBJ databases">
        <authorList>
            <person name="Varghese N."/>
            <person name="Submissions S."/>
        </authorList>
    </citation>
    <scope>NUCLEOTIDE SEQUENCE [LARGE SCALE GENOMIC DNA]</scope>
    <source>
        <strain evidence="3">DSM 45405</strain>
    </source>
</reference>
<evidence type="ECO:0000256" key="1">
    <source>
        <dbReference type="SAM" id="Phobius"/>
    </source>
</evidence>
<dbReference type="Proteomes" id="UP000182915">
    <property type="component" value="Chromosome I"/>
</dbReference>
<organism evidence="2 3">
    <name type="scientific">Mycolicibacterium rutilum</name>
    <name type="common">Mycobacterium rutilum</name>
    <dbReference type="NCBI Taxonomy" id="370526"/>
    <lineage>
        <taxon>Bacteria</taxon>
        <taxon>Bacillati</taxon>
        <taxon>Actinomycetota</taxon>
        <taxon>Actinomycetes</taxon>
        <taxon>Mycobacteriales</taxon>
        <taxon>Mycobacteriaceae</taxon>
        <taxon>Mycolicibacterium</taxon>
    </lineage>
</organism>
<feature type="transmembrane region" description="Helical" evidence="1">
    <location>
        <begin position="227"/>
        <end position="247"/>
    </location>
</feature>
<feature type="transmembrane region" description="Helical" evidence="1">
    <location>
        <begin position="12"/>
        <end position="35"/>
    </location>
</feature>
<keyword evidence="3" id="KW-1185">Reference proteome</keyword>
<dbReference type="InterPro" id="IPR012666">
    <property type="entry name" value="CbtA_put"/>
</dbReference>
<protein>
    <submittedName>
        <fullName evidence="2">Uncharacterized membrane protein, predicted cobalt tansporter CbtA</fullName>
    </submittedName>
</protein>
<name>A0A1H6IKM9_MYCRU</name>
<dbReference type="OrthoDB" id="6851830at2"/>
<feature type="transmembrane region" description="Helical" evidence="1">
    <location>
        <begin position="180"/>
        <end position="199"/>
    </location>
</feature>
<feature type="transmembrane region" description="Helical" evidence="1">
    <location>
        <begin position="107"/>
        <end position="125"/>
    </location>
</feature>
<dbReference type="RefSeq" id="WP_083405594.1">
    <property type="nucleotide sequence ID" value="NZ_LT629971.1"/>
</dbReference>
<dbReference type="EMBL" id="LT629971">
    <property type="protein sequence ID" value="SEH47507.1"/>
    <property type="molecule type" value="Genomic_DNA"/>
</dbReference>
<keyword evidence="1" id="KW-0472">Membrane</keyword>
<sequence length="261" mass="27205">MPLNAVRYLVPGLVAGLVAFVFSRLMIAPLIAAAIEYEGAREHAEEHLGGGHSHGHELFTRAVQENLGAATGIVMFGVIMGVLFAVAYGVLRTVLERRGFQPDQTALALLLAAGMFVAVALFPGLKYPANPPSVGLDDTVAARSSAFLTITAVSVVAAAVAVAVGVAWARRWGAWRSGAAAVGGYLAVMLCAMVLLPSFHEVPGPLSGPDGLLLDGFPAQVLADFRVYSLLNQALMWLVIGAAFAALHRRAPKRAGLALTG</sequence>
<feature type="transmembrane region" description="Helical" evidence="1">
    <location>
        <begin position="145"/>
        <end position="168"/>
    </location>
</feature>
<feature type="transmembrane region" description="Helical" evidence="1">
    <location>
        <begin position="73"/>
        <end position="95"/>
    </location>
</feature>
<keyword evidence="1" id="KW-1133">Transmembrane helix</keyword>
<evidence type="ECO:0000313" key="2">
    <source>
        <dbReference type="EMBL" id="SEH47507.1"/>
    </source>
</evidence>
<gene>
    <name evidence="2" type="ORF">SAMN04489835_0231</name>
</gene>
<evidence type="ECO:0000313" key="3">
    <source>
        <dbReference type="Proteomes" id="UP000182915"/>
    </source>
</evidence>
<proteinExistence type="predicted"/>
<dbReference type="STRING" id="370526.SAMN04489835_0231"/>